<dbReference type="EMBL" id="ABJB010259426">
    <property type="status" value="NOT_ANNOTATED_CDS"/>
    <property type="molecule type" value="Genomic_DNA"/>
</dbReference>
<keyword evidence="3" id="KW-1185">Reference proteome</keyword>
<accession>B7QK35</accession>
<dbReference type="AlphaFoldDB" id="B7QK35"/>
<feature type="non-terminal residue" evidence="1">
    <location>
        <position position="1"/>
    </location>
</feature>
<evidence type="ECO:0000313" key="2">
    <source>
        <dbReference type="EnsemblMetazoa" id="ISCW023384-PA"/>
    </source>
</evidence>
<evidence type="ECO:0000313" key="3">
    <source>
        <dbReference type="Proteomes" id="UP000001555"/>
    </source>
</evidence>
<dbReference type="PaxDb" id="6945-B7QK35"/>
<gene>
    <name evidence="1" type="ORF">IscW_ISCW023384</name>
</gene>
<dbReference type="VEuPathDB" id="VectorBase:ISCW023384"/>
<name>B7QK35_IXOSC</name>
<organism>
    <name type="scientific">Ixodes scapularis</name>
    <name type="common">Black-legged tick</name>
    <name type="synonym">Deer tick</name>
    <dbReference type="NCBI Taxonomy" id="6945"/>
    <lineage>
        <taxon>Eukaryota</taxon>
        <taxon>Metazoa</taxon>
        <taxon>Ecdysozoa</taxon>
        <taxon>Arthropoda</taxon>
        <taxon>Chelicerata</taxon>
        <taxon>Arachnida</taxon>
        <taxon>Acari</taxon>
        <taxon>Parasitiformes</taxon>
        <taxon>Ixodida</taxon>
        <taxon>Ixodoidea</taxon>
        <taxon>Ixodidae</taxon>
        <taxon>Ixodinae</taxon>
        <taxon>Ixodes</taxon>
    </lineage>
</organism>
<protein>
    <submittedName>
        <fullName evidence="1 2">Uncharacterized protein</fullName>
    </submittedName>
</protein>
<reference evidence="2" key="2">
    <citation type="submission" date="2020-05" db="UniProtKB">
        <authorList>
            <consortium name="EnsemblMetazoa"/>
        </authorList>
    </citation>
    <scope>IDENTIFICATION</scope>
    <source>
        <strain evidence="2">wikel</strain>
    </source>
</reference>
<dbReference type="EMBL" id="DS956654">
    <property type="protein sequence ID" value="EEC19207.1"/>
    <property type="molecule type" value="Genomic_DNA"/>
</dbReference>
<proteinExistence type="predicted"/>
<sequence length="113" mass="12759">NRRPFFFVLYFCNVASFNVTVKVRLCTNGYFPRVLHVTTGKKKKNLQVRVPKNKHSTRIAAPTAKCPCTRPRAEGLGGQPCATRGPRALARTIFARRLNTRVPPRTPTFCQES</sequence>
<reference evidence="1 3" key="1">
    <citation type="submission" date="2008-03" db="EMBL/GenBank/DDBJ databases">
        <title>Annotation of Ixodes scapularis.</title>
        <authorList>
            <consortium name="Ixodes scapularis Genome Project Consortium"/>
            <person name="Caler E."/>
            <person name="Hannick L.I."/>
            <person name="Bidwell S."/>
            <person name="Joardar V."/>
            <person name="Thiagarajan M."/>
            <person name="Amedeo P."/>
            <person name="Galinsky K.J."/>
            <person name="Schobel S."/>
            <person name="Inman J."/>
            <person name="Hostetler J."/>
            <person name="Miller J."/>
            <person name="Hammond M."/>
            <person name="Megy K."/>
            <person name="Lawson D."/>
            <person name="Kodira C."/>
            <person name="Sutton G."/>
            <person name="Meyer J."/>
            <person name="Hill C.A."/>
            <person name="Birren B."/>
            <person name="Nene V."/>
            <person name="Collins F."/>
            <person name="Alarcon-Chaidez F."/>
            <person name="Wikel S."/>
            <person name="Strausberg R."/>
        </authorList>
    </citation>
    <scope>NUCLEOTIDE SEQUENCE [LARGE SCALE GENOMIC DNA]</scope>
    <source>
        <strain evidence="3">Wikel</strain>
        <strain evidence="1">Wikel colony</strain>
    </source>
</reference>
<dbReference type="InParanoid" id="B7QK35"/>
<dbReference type="EnsemblMetazoa" id="ISCW023384-RA">
    <property type="protein sequence ID" value="ISCW023384-PA"/>
    <property type="gene ID" value="ISCW023384"/>
</dbReference>
<evidence type="ECO:0000313" key="1">
    <source>
        <dbReference type="EMBL" id="EEC19207.1"/>
    </source>
</evidence>
<dbReference type="HOGENOM" id="CLU_2139672_0_0_1"/>
<dbReference type="VEuPathDB" id="VectorBase:ISCI023384"/>
<dbReference type="Proteomes" id="UP000001555">
    <property type="component" value="Unassembled WGS sequence"/>
</dbReference>